<evidence type="ECO:0000256" key="1">
    <source>
        <dbReference type="ARBA" id="ARBA00022723"/>
    </source>
</evidence>
<evidence type="ECO:0000256" key="4">
    <source>
        <dbReference type="SAM" id="MobiDB-lite"/>
    </source>
</evidence>
<dbReference type="Pfam" id="PF01257">
    <property type="entry name" value="2Fe-2S_thioredx"/>
    <property type="match status" value="1"/>
</dbReference>
<gene>
    <name evidence="5" type="ORF">JQN70_01200</name>
</gene>
<protein>
    <submittedName>
        <fullName evidence="5">NAD(P)H-dependent oxidoreductase subunit E</fullName>
    </submittedName>
</protein>
<name>A0ABS2CGK8_9MICO</name>
<reference evidence="5" key="1">
    <citation type="submission" date="2021-02" db="EMBL/GenBank/DDBJ databases">
        <title>Phycicoccus sp. MQZ13P-5T, whole genome shotgun sequence.</title>
        <authorList>
            <person name="Tuo L."/>
        </authorList>
    </citation>
    <scope>NUCLEOTIDE SEQUENCE</scope>
    <source>
        <strain evidence="5">MQZ13P-5</strain>
    </source>
</reference>
<feature type="region of interest" description="Disordered" evidence="4">
    <location>
        <begin position="60"/>
        <end position="85"/>
    </location>
</feature>
<dbReference type="SUPFAM" id="SSF52833">
    <property type="entry name" value="Thioredoxin-like"/>
    <property type="match status" value="1"/>
</dbReference>
<keyword evidence="1" id="KW-0479">Metal-binding</keyword>
<evidence type="ECO:0000313" key="6">
    <source>
        <dbReference type="Proteomes" id="UP001430172"/>
    </source>
</evidence>
<feature type="region of interest" description="Disordered" evidence="4">
    <location>
        <begin position="1"/>
        <end position="45"/>
    </location>
</feature>
<dbReference type="InterPro" id="IPR041921">
    <property type="entry name" value="NuoE_N"/>
</dbReference>
<dbReference type="Gene3D" id="3.40.30.10">
    <property type="entry name" value="Glutaredoxin"/>
    <property type="match status" value="1"/>
</dbReference>
<comment type="caution">
    <text evidence="5">The sequence shown here is derived from an EMBL/GenBank/DDBJ whole genome shotgun (WGS) entry which is preliminary data.</text>
</comment>
<dbReference type="InterPro" id="IPR028431">
    <property type="entry name" value="NADP_DH_HndA-like"/>
</dbReference>
<evidence type="ECO:0000256" key="2">
    <source>
        <dbReference type="ARBA" id="ARBA00023004"/>
    </source>
</evidence>
<evidence type="ECO:0000313" key="5">
    <source>
        <dbReference type="EMBL" id="MBM6398999.1"/>
    </source>
</evidence>
<dbReference type="EMBL" id="JAFDVD010000003">
    <property type="protein sequence ID" value="MBM6398999.1"/>
    <property type="molecule type" value="Genomic_DNA"/>
</dbReference>
<dbReference type="PANTHER" id="PTHR43342:SF2">
    <property type="entry name" value="POTENTIAL NAD-REDUCING HYDROGENASE SUBUNIT"/>
    <property type="match status" value="1"/>
</dbReference>
<organism evidence="5 6">
    <name type="scientific">Phycicoccus sonneratiae</name>
    <dbReference type="NCBI Taxonomy" id="2807628"/>
    <lineage>
        <taxon>Bacteria</taxon>
        <taxon>Bacillati</taxon>
        <taxon>Actinomycetota</taxon>
        <taxon>Actinomycetes</taxon>
        <taxon>Micrococcales</taxon>
        <taxon>Intrasporangiaceae</taxon>
        <taxon>Phycicoccus</taxon>
    </lineage>
</organism>
<accession>A0ABS2CGK8</accession>
<dbReference type="Proteomes" id="UP001430172">
    <property type="component" value="Unassembled WGS sequence"/>
</dbReference>
<sequence length="225" mass="23536">MCAAPRAVGRGRPHLARTPTLAGCAGGKASTRPDGGLAPPTSAATGGSVVRCWDVTGTTERWTPVRQRGPSPAPAPAPADPERAASVRSIAEELSGVRGPLLPILHEVVETHGFVHDDDVPVIAEVLNLSRADVLGVVSFYHDFRRTPPAAHRVALCRAEACQARGAEATYASAADRWAGSTEVEVGEVFCLGNCALGPSGTLDGTLHARLTPDRLDALTEEWAR</sequence>
<proteinExistence type="predicted"/>
<dbReference type="Gene3D" id="1.10.10.1590">
    <property type="entry name" value="NADH-quinone oxidoreductase subunit E"/>
    <property type="match status" value="1"/>
</dbReference>
<keyword evidence="2" id="KW-0408">Iron</keyword>
<evidence type="ECO:0000256" key="3">
    <source>
        <dbReference type="ARBA" id="ARBA00023014"/>
    </source>
</evidence>
<keyword evidence="6" id="KW-1185">Reference proteome</keyword>
<dbReference type="InterPro" id="IPR036249">
    <property type="entry name" value="Thioredoxin-like_sf"/>
</dbReference>
<dbReference type="PANTHER" id="PTHR43342">
    <property type="entry name" value="NADH-QUINONE OXIDOREDUCTASE, E SUBUNIT"/>
    <property type="match status" value="1"/>
</dbReference>
<keyword evidence="3" id="KW-0411">Iron-sulfur</keyword>